<dbReference type="FunFam" id="3.10.50.40:FF:000001">
    <property type="entry name" value="Trigger factor"/>
    <property type="match status" value="1"/>
</dbReference>
<dbReference type="PROSITE" id="PS50059">
    <property type="entry name" value="FKBP_PPIASE"/>
    <property type="match status" value="1"/>
</dbReference>
<dbReference type="Pfam" id="PF05698">
    <property type="entry name" value="Trigger_C"/>
    <property type="match status" value="1"/>
</dbReference>
<proteinExistence type="inferred from homology"/>
<dbReference type="PANTHER" id="PTHR30560">
    <property type="entry name" value="TRIGGER FACTOR CHAPERONE AND PEPTIDYL-PROLYL CIS/TRANS ISOMERASE"/>
    <property type="match status" value="1"/>
</dbReference>
<dbReference type="KEGG" id="dsl:Dacsa_2351"/>
<dbReference type="InterPro" id="IPR008880">
    <property type="entry name" value="Trigger_fac_C"/>
</dbReference>
<dbReference type="PIRSF" id="PIRSF003095">
    <property type="entry name" value="Trigger_factor"/>
    <property type="match status" value="1"/>
</dbReference>
<dbReference type="HAMAP" id="MF_00303">
    <property type="entry name" value="Trigger_factor_Tig"/>
    <property type="match status" value="1"/>
</dbReference>
<evidence type="ECO:0000259" key="17">
    <source>
        <dbReference type="PROSITE" id="PS50059"/>
    </source>
</evidence>
<reference evidence="18" key="1">
    <citation type="submission" date="2012-04" db="EMBL/GenBank/DDBJ databases">
        <title>Finished genome of Dactylococcopsis salina PCC 8305.</title>
        <authorList>
            <consortium name="US DOE Joint Genome Institute"/>
            <person name="Gugger M."/>
            <person name="Coursin T."/>
            <person name="Rippka R."/>
            <person name="Tandeau De Marsac N."/>
            <person name="Huntemann M."/>
            <person name="Wei C.-L."/>
            <person name="Han J."/>
            <person name="Detter J.C."/>
            <person name="Han C."/>
            <person name="Tapia R."/>
            <person name="Daligault H."/>
            <person name="Chen A."/>
            <person name="Krypides N."/>
            <person name="Mavromatis K."/>
            <person name="Markowitz V."/>
            <person name="Szeto E."/>
            <person name="Ivanova N."/>
            <person name="Ovchinnikova G."/>
            <person name="Pagani I."/>
            <person name="Pati A."/>
            <person name="Goodwin L."/>
            <person name="Peters L."/>
            <person name="Pitluck S."/>
            <person name="Woyke T."/>
            <person name="Kerfeld C."/>
        </authorList>
    </citation>
    <scope>NUCLEOTIDE SEQUENCE [LARGE SCALE GENOMIC DNA]</scope>
    <source>
        <strain evidence="18">PCC 8305</strain>
    </source>
</reference>
<dbReference type="STRING" id="13035.Dacsa_2351"/>
<dbReference type="Gene3D" id="3.10.50.40">
    <property type="match status" value="1"/>
</dbReference>
<dbReference type="GO" id="GO:0015031">
    <property type="term" value="P:protein transport"/>
    <property type="evidence" value="ECO:0007669"/>
    <property type="project" value="UniProtKB-UniRule"/>
</dbReference>
<dbReference type="SUPFAM" id="SSF102735">
    <property type="entry name" value="Trigger factor ribosome-binding domain"/>
    <property type="match status" value="1"/>
</dbReference>
<evidence type="ECO:0000256" key="7">
    <source>
        <dbReference type="ARBA" id="ARBA00023186"/>
    </source>
</evidence>
<dbReference type="GO" id="GO:0043022">
    <property type="term" value="F:ribosome binding"/>
    <property type="evidence" value="ECO:0007669"/>
    <property type="project" value="TreeGrafter"/>
</dbReference>
<dbReference type="AlphaFoldDB" id="K9YVK7"/>
<dbReference type="Pfam" id="PF05697">
    <property type="entry name" value="Trigger_N"/>
    <property type="match status" value="1"/>
</dbReference>
<protein>
    <recommendedName>
        <fullName evidence="4 12">Trigger factor</fullName>
        <shortName evidence="12">TF</shortName>
        <ecNumber evidence="3 12">5.2.1.8</ecNumber>
    </recommendedName>
    <alternativeName>
        <fullName evidence="11 12">PPIase</fullName>
    </alternativeName>
</protein>
<comment type="subcellular location">
    <subcellularLocation>
        <location evidence="12">Cytoplasm</location>
    </subcellularLocation>
    <text evidence="12">About half TF is bound to the ribosome near the polypeptide exit tunnel while the other half is free in the cytoplasm.</text>
</comment>
<keyword evidence="19" id="KW-1185">Reference proteome</keyword>
<comment type="function">
    <text evidence="10 12">Involved in protein export. Acts as a chaperone by maintaining the newly synthesized protein in an open conformation. Functions as a peptidyl-prolyl cis-trans isomerase.</text>
</comment>
<keyword evidence="8 12" id="KW-0413">Isomerase</keyword>
<dbReference type="InterPro" id="IPR037041">
    <property type="entry name" value="Trigger_fac_C_sf"/>
</dbReference>
<keyword evidence="9 12" id="KW-0131">Cell cycle</keyword>
<name>K9YVK7_DACS8</name>
<sequence length="458" mass="52178">MKVTQEKLPASQLALEIEIGGEQTKKAYEKVVKDLTQSANIPGFRKGKVPRQVLVQRFGKDRLKAAAIEELLQPSVEEAIEQENIEALGNYQLRSEYEQLAQNYKPGEPFKFSVSLDVPPEVKLGDYKNLQVQAEEVKADPEQVENYLQEKREQEATLVPVEDRPAAMGDTTVIDYEGRLAESDELIEGAQAEDFELELAEGKFIEGMVEGIVGMNLGETKEISVTFPEGYAREDLSEKTAKFTVTLKDLKAKELPELDDDFAEDVGEHSTLEEWREALRKQYEEEAEAQTKTNMEQAIVQALVEQSEIELPETMIDEEIQLILKQSVMQISQMGVDVNQFLTKEMVEGMKERSRPDAVARLQQNLALQEISKQEAELNPTEEEIKNKAEEVRKQLEEKQQEYDEERLQEYVEEDLRQEKTLAWLREQATVELVPEGTLKTDSEETEAETSEESEPAE</sequence>
<evidence type="ECO:0000256" key="6">
    <source>
        <dbReference type="ARBA" id="ARBA00023110"/>
    </source>
</evidence>
<dbReference type="EC" id="5.2.1.8" evidence="3 12"/>
<dbReference type="PANTHER" id="PTHR30560:SF3">
    <property type="entry name" value="TRIGGER FACTOR-LIKE PROTEIN TIG, CHLOROPLASTIC"/>
    <property type="match status" value="1"/>
</dbReference>
<evidence type="ECO:0000256" key="5">
    <source>
        <dbReference type="ARBA" id="ARBA00022618"/>
    </source>
</evidence>
<dbReference type="GO" id="GO:0043335">
    <property type="term" value="P:protein unfolding"/>
    <property type="evidence" value="ECO:0007669"/>
    <property type="project" value="TreeGrafter"/>
</dbReference>
<evidence type="ECO:0000256" key="2">
    <source>
        <dbReference type="ARBA" id="ARBA00005464"/>
    </source>
</evidence>
<dbReference type="Gene3D" id="3.30.70.1050">
    <property type="entry name" value="Trigger factor ribosome-binding domain"/>
    <property type="match status" value="1"/>
</dbReference>
<keyword evidence="15" id="KW-0175">Coiled coil</keyword>
<gene>
    <name evidence="12" type="primary">tig</name>
    <name evidence="18" type="ORF">Dacsa_2351</name>
</gene>
<feature type="compositionally biased region" description="Acidic residues" evidence="16">
    <location>
        <begin position="444"/>
        <end position="458"/>
    </location>
</feature>
<dbReference type="GO" id="GO:0051083">
    <property type="term" value="P:'de novo' cotranslational protein folding"/>
    <property type="evidence" value="ECO:0007669"/>
    <property type="project" value="TreeGrafter"/>
</dbReference>
<dbReference type="InterPro" id="IPR046357">
    <property type="entry name" value="PPIase_dom_sf"/>
</dbReference>
<dbReference type="SUPFAM" id="SSF109998">
    <property type="entry name" value="Triger factor/SurA peptide-binding domain-like"/>
    <property type="match status" value="1"/>
</dbReference>
<comment type="domain">
    <text evidence="12">Consists of 3 domains; the N-terminus binds the ribosome, the middle domain has PPIase activity, while the C-terminus has intrinsic chaperone activity on its own.</text>
</comment>
<dbReference type="eggNOG" id="COG0544">
    <property type="taxonomic scope" value="Bacteria"/>
</dbReference>
<evidence type="ECO:0000256" key="13">
    <source>
        <dbReference type="PROSITE-ProRule" id="PRU00277"/>
    </source>
</evidence>
<feature type="coiled-coil region" evidence="15">
    <location>
        <begin position="359"/>
        <end position="409"/>
    </location>
</feature>
<organism evidence="18 19">
    <name type="scientific">Dactylococcopsis salina (strain PCC 8305)</name>
    <name type="common">Myxobactron salinum</name>
    <dbReference type="NCBI Taxonomy" id="13035"/>
    <lineage>
        <taxon>Bacteria</taxon>
        <taxon>Bacillati</taxon>
        <taxon>Cyanobacteriota</taxon>
        <taxon>Cyanophyceae</taxon>
        <taxon>Nodosilineales</taxon>
        <taxon>Cymatolegaceae</taxon>
        <taxon>Dactylococcopsis</taxon>
    </lineage>
</organism>
<dbReference type="NCBIfam" id="TIGR00115">
    <property type="entry name" value="tig"/>
    <property type="match status" value="1"/>
</dbReference>
<dbReference type="InterPro" id="IPR027304">
    <property type="entry name" value="Trigger_fact/SurA_dom_sf"/>
</dbReference>
<feature type="domain" description="PPIase FKBP-type" evidence="17">
    <location>
        <begin position="169"/>
        <end position="256"/>
    </location>
</feature>
<dbReference type="GO" id="GO:0051301">
    <property type="term" value="P:cell division"/>
    <property type="evidence" value="ECO:0007669"/>
    <property type="project" value="UniProtKB-KW"/>
</dbReference>
<accession>K9YVK7</accession>
<dbReference type="SUPFAM" id="SSF54534">
    <property type="entry name" value="FKBP-like"/>
    <property type="match status" value="1"/>
</dbReference>
<dbReference type="FunFam" id="3.30.70.1050:FF:000004">
    <property type="entry name" value="Trigger factor"/>
    <property type="match status" value="1"/>
</dbReference>
<keyword evidence="7 12" id="KW-0143">Chaperone</keyword>
<keyword evidence="6 12" id="KW-0697">Rotamase</keyword>
<evidence type="ECO:0000256" key="15">
    <source>
        <dbReference type="SAM" id="Coils"/>
    </source>
</evidence>
<evidence type="ECO:0000313" key="19">
    <source>
        <dbReference type="Proteomes" id="UP000010482"/>
    </source>
</evidence>
<evidence type="ECO:0000256" key="8">
    <source>
        <dbReference type="ARBA" id="ARBA00023235"/>
    </source>
</evidence>
<evidence type="ECO:0000256" key="9">
    <source>
        <dbReference type="ARBA" id="ARBA00023306"/>
    </source>
</evidence>
<dbReference type="GO" id="GO:0044183">
    <property type="term" value="F:protein folding chaperone"/>
    <property type="evidence" value="ECO:0007669"/>
    <property type="project" value="TreeGrafter"/>
</dbReference>
<comment type="similarity">
    <text evidence="2 12 14">Belongs to the FKBP-type PPIase family. Tig subfamily.</text>
</comment>
<dbReference type="EMBL" id="CP003944">
    <property type="protein sequence ID" value="AFZ50961.1"/>
    <property type="molecule type" value="Genomic_DNA"/>
</dbReference>
<evidence type="ECO:0000256" key="16">
    <source>
        <dbReference type="SAM" id="MobiDB-lite"/>
    </source>
</evidence>
<dbReference type="GO" id="GO:0005737">
    <property type="term" value="C:cytoplasm"/>
    <property type="evidence" value="ECO:0007669"/>
    <property type="project" value="UniProtKB-SubCell"/>
</dbReference>
<evidence type="ECO:0000256" key="4">
    <source>
        <dbReference type="ARBA" id="ARBA00016902"/>
    </source>
</evidence>
<dbReference type="InterPro" id="IPR005215">
    <property type="entry name" value="Trig_fac"/>
</dbReference>
<keyword evidence="12" id="KW-0963">Cytoplasm</keyword>
<evidence type="ECO:0000256" key="12">
    <source>
        <dbReference type="HAMAP-Rule" id="MF_00303"/>
    </source>
</evidence>
<evidence type="ECO:0000256" key="3">
    <source>
        <dbReference type="ARBA" id="ARBA00013194"/>
    </source>
</evidence>
<dbReference type="PATRIC" id="fig|13035.3.peg.2668"/>
<dbReference type="OrthoDB" id="9767721at2"/>
<evidence type="ECO:0000256" key="1">
    <source>
        <dbReference type="ARBA" id="ARBA00000971"/>
    </source>
</evidence>
<keyword evidence="5 12" id="KW-0132">Cell division</keyword>
<comment type="catalytic activity">
    <reaction evidence="1 12 13">
        <text>[protein]-peptidylproline (omega=180) = [protein]-peptidylproline (omega=0)</text>
        <dbReference type="Rhea" id="RHEA:16237"/>
        <dbReference type="Rhea" id="RHEA-COMP:10747"/>
        <dbReference type="Rhea" id="RHEA-COMP:10748"/>
        <dbReference type="ChEBI" id="CHEBI:83833"/>
        <dbReference type="ChEBI" id="CHEBI:83834"/>
        <dbReference type="EC" id="5.2.1.8"/>
    </reaction>
</comment>
<dbReference type="HOGENOM" id="CLU_033058_3_1_3"/>
<evidence type="ECO:0000313" key="18">
    <source>
        <dbReference type="EMBL" id="AFZ50961.1"/>
    </source>
</evidence>
<evidence type="ECO:0000256" key="14">
    <source>
        <dbReference type="RuleBase" id="RU003914"/>
    </source>
</evidence>
<dbReference type="InterPro" id="IPR008881">
    <property type="entry name" value="Trigger_fac_ribosome-bd_bac"/>
</dbReference>
<dbReference type="GO" id="GO:0003755">
    <property type="term" value="F:peptidyl-prolyl cis-trans isomerase activity"/>
    <property type="evidence" value="ECO:0007669"/>
    <property type="project" value="UniProtKB-UniRule"/>
</dbReference>
<dbReference type="Pfam" id="PF00254">
    <property type="entry name" value="FKBP_C"/>
    <property type="match status" value="1"/>
</dbReference>
<evidence type="ECO:0000256" key="11">
    <source>
        <dbReference type="ARBA" id="ARBA00029986"/>
    </source>
</evidence>
<dbReference type="Proteomes" id="UP000010482">
    <property type="component" value="Chromosome"/>
</dbReference>
<dbReference type="RefSeq" id="WP_015229952.1">
    <property type="nucleotide sequence ID" value="NC_019780.1"/>
</dbReference>
<dbReference type="Gene3D" id="1.10.3120.10">
    <property type="entry name" value="Trigger factor, C-terminal domain"/>
    <property type="match status" value="1"/>
</dbReference>
<evidence type="ECO:0000256" key="10">
    <source>
        <dbReference type="ARBA" id="ARBA00024849"/>
    </source>
</evidence>
<dbReference type="InterPro" id="IPR036611">
    <property type="entry name" value="Trigger_fac_ribosome-bd_sf"/>
</dbReference>
<feature type="region of interest" description="Disordered" evidence="16">
    <location>
        <begin position="434"/>
        <end position="458"/>
    </location>
</feature>
<dbReference type="InterPro" id="IPR001179">
    <property type="entry name" value="PPIase_FKBP_dom"/>
</dbReference>